<feature type="region of interest" description="Disordered" evidence="5">
    <location>
        <begin position="802"/>
        <end position="829"/>
    </location>
</feature>
<dbReference type="GO" id="GO:0046475">
    <property type="term" value="P:glycerophospholipid catabolic process"/>
    <property type="evidence" value="ECO:0007669"/>
    <property type="project" value="TreeGrafter"/>
</dbReference>
<evidence type="ECO:0000256" key="4">
    <source>
        <dbReference type="ARBA" id="ARBA00023136"/>
    </source>
</evidence>
<comment type="subcellular location">
    <subcellularLocation>
        <location evidence="1">Membrane</location>
        <topology evidence="1">Single-pass membrane protein</topology>
    </subcellularLocation>
</comment>
<dbReference type="GO" id="GO:0050290">
    <property type="term" value="F:sphingomyelin phosphodiesterase D activity"/>
    <property type="evidence" value="ECO:0007669"/>
    <property type="project" value="InterPro"/>
</dbReference>
<keyword evidence="2" id="KW-0812">Transmembrane</keyword>
<protein>
    <submittedName>
        <fullName evidence="6">Sphingomyelin phosphodiesterase 4, neutral membrane (Neutral sphingomyelinase-3)</fullName>
    </submittedName>
</protein>
<feature type="region of interest" description="Disordered" evidence="5">
    <location>
        <begin position="186"/>
        <end position="211"/>
    </location>
</feature>
<reference evidence="6" key="1">
    <citation type="journal article" date="2020" name="Fungal Divers.">
        <title>Resolving the Mortierellaceae phylogeny through synthesis of multi-gene phylogenetics and phylogenomics.</title>
        <authorList>
            <person name="Vandepol N."/>
            <person name="Liber J."/>
            <person name="Desiro A."/>
            <person name="Na H."/>
            <person name="Kennedy M."/>
            <person name="Barry K."/>
            <person name="Grigoriev I.V."/>
            <person name="Miller A.N."/>
            <person name="O'Donnell K."/>
            <person name="Stajich J.E."/>
            <person name="Bonito G."/>
        </authorList>
    </citation>
    <scope>NUCLEOTIDE SEQUENCE</scope>
    <source>
        <strain evidence="6">KOD948</strain>
    </source>
</reference>
<dbReference type="AlphaFoldDB" id="A0A9P6QCK6"/>
<dbReference type="EMBL" id="JAAAJA010000086">
    <property type="protein sequence ID" value="KAG0262943.1"/>
    <property type="molecule type" value="Genomic_DNA"/>
</dbReference>
<keyword evidence="7" id="KW-1185">Reference proteome</keyword>
<dbReference type="GO" id="GO:0016020">
    <property type="term" value="C:membrane"/>
    <property type="evidence" value="ECO:0007669"/>
    <property type="project" value="UniProtKB-SubCell"/>
</dbReference>
<keyword evidence="3" id="KW-1133">Transmembrane helix</keyword>
<proteinExistence type="predicted"/>
<feature type="region of interest" description="Disordered" evidence="5">
    <location>
        <begin position="763"/>
        <end position="784"/>
    </location>
</feature>
<organism evidence="6 7">
    <name type="scientific">Mortierella polycephala</name>
    <dbReference type="NCBI Taxonomy" id="41804"/>
    <lineage>
        <taxon>Eukaryota</taxon>
        <taxon>Fungi</taxon>
        <taxon>Fungi incertae sedis</taxon>
        <taxon>Mucoromycota</taxon>
        <taxon>Mortierellomycotina</taxon>
        <taxon>Mortierellomycetes</taxon>
        <taxon>Mortierellales</taxon>
        <taxon>Mortierellaceae</taxon>
        <taxon>Mortierella</taxon>
    </lineage>
</organism>
<dbReference type="InterPro" id="IPR024129">
    <property type="entry name" value="Sphingomy_SMPD4"/>
</dbReference>
<dbReference type="OrthoDB" id="10251508at2759"/>
<gene>
    <name evidence="6" type="primary">SMPD4</name>
    <name evidence="6" type="ORF">BG011_009539</name>
</gene>
<evidence type="ECO:0000256" key="1">
    <source>
        <dbReference type="ARBA" id="ARBA00004167"/>
    </source>
</evidence>
<evidence type="ECO:0000313" key="6">
    <source>
        <dbReference type="EMBL" id="KAG0262943.1"/>
    </source>
</evidence>
<dbReference type="GO" id="GO:0006685">
    <property type="term" value="P:sphingomyelin catabolic process"/>
    <property type="evidence" value="ECO:0007669"/>
    <property type="project" value="TreeGrafter"/>
</dbReference>
<dbReference type="Proteomes" id="UP000726737">
    <property type="component" value="Unassembled WGS sequence"/>
</dbReference>
<evidence type="ECO:0000313" key="7">
    <source>
        <dbReference type="Proteomes" id="UP000726737"/>
    </source>
</evidence>
<dbReference type="Pfam" id="PF14724">
    <property type="entry name" value="mit_SMPDase"/>
    <property type="match status" value="1"/>
</dbReference>
<accession>A0A9P6QCK6</accession>
<comment type="caution">
    <text evidence="6">The sequence shown here is derived from an EMBL/GenBank/DDBJ whole genome shotgun (WGS) entry which is preliminary data.</text>
</comment>
<keyword evidence="4" id="KW-0472">Membrane</keyword>
<name>A0A9P6QCK6_9FUNG</name>
<evidence type="ECO:0000256" key="3">
    <source>
        <dbReference type="ARBA" id="ARBA00022989"/>
    </source>
</evidence>
<dbReference type="GO" id="GO:0046513">
    <property type="term" value="P:ceramide biosynthetic process"/>
    <property type="evidence" value="ECO:0007669"/>
    <property type="project" value="TreeGrafter"/>
</dbReference>
<sequence>MSLDGLERLLVGSLPTACKNLTNYLEQCFDSDVHAKGFYEFLPKFCQILFGSKESRGWLHLPLSKAEEDPLHEMLVPGGIFMRFLLSRFMDTGFIYEMVPDSLPRRTQLKLDPTQYLGLPPIYLSRVNLVKTTATIGTQKTITQVTKVNLNFNMLEYFLFYFAYALTLDDDDVNCRGIRRTDPKMAFRVNGPPTNSQASTSSRQSNWTATPTLKPPASRVLVEGSFFDMYRKYLHYFVPIPDPIQGGSSPAPKADAKIQPFNIFKDTSIENSTDQQQTKLSISEFFIGTLVELWLGQNDRSVDNRTIRYIQPGADIAECVHYLISHLAKDDLSQYILGGDLVRSHGEVGQGKNATNVVGMARRSAYQYIHPQLYTFLQLGLKFWTLDDTFRSLVGAWVAWITPWRYGLNDPPLTGEIVTEKWQVPFLLSLLLQPFVFDNLLFYTALLELYMPRMSNAPQSSRSLTIPAPFTLSKELRSIQKVMTVFKAQNLKEILKVAEQAIVWPENFSDTSFAAFEAFSDGALGGAGSGRPDVTSAFLASMVNALQRQVQQLEGSHYKYEALFLVEGPGRSKIRMLLTKLGNAVDLRQERLIALEAKNAATEQLSGWGLVSSKLNTLWTEPAPKTVSQDTAVYKRELKALRDTMKMVGEVFDLYPNVVASFEKQQHGAQERSGTLSAEQLAALIPPLEEDEATGLLGTGRQRRYVPRGLVRASVDDIKGAGPRAQQVVLSYENEFLVKHTRRLENHFTPKLFSTYLTSSSSLSAQQQRQHGLHVSRTAPENDHIPLGRYDAHVKHVPVYRWEKPGERSSSPTTGEQQQRRQTLRRTAAEPVYTIELPAI</sequence>
<dbReference type="PANTHER" id="PTHR12988">
    <property type="entry name" value="SPHINGOMYELIN PHOSPHODIESTERASE 4"/>
    <property type="match status" value="1"/>
</dbReference>
<dbReference type="PANTHER" id="PTHR12988:SF6">
    <property type="entry name" value="SPHINGOMYELIN PHOSPHODIESTERASE 4"/>
    <property type="match status" value="1"/>
</dbReference>
<evidence type="ECO:0000256" key="5">
    <source>
        <dbReference type="SAM" id="MobiDB-lite"/>
    </source>
</evidence>
<feature type="compositionally biased region" description="Polar residues" evidence="5">
    <location>
        <begin position="192"/>
        <end position="211"/>
    </location>
</feature>
<evidence type="ECO:0000256" key="2">
    <source>
        <dbReference type="ARBA" id="ARBA00022692"/>
    </source>
</evidence>